<dbReference type="Proteomes" id="UP000291116">
    <property type="component" value="Unassembled WGS sequence"/>
</dbReference>
<dbReference type="InterPro" id="IPR011990">
    <property type="entry name" value="TPR-like_helical_dom_sf"/>
</dbReference>
<feature type="region of interest" description="Disordered" evidence="1">
    <location>
        <begin position="1"/>
        <end position="38"/>
    </location>
</feature>
<dbReference type="EMBL" id="CAACVS010000669">
    <property type="protein sequence ID" value="VEU44812.1"/>
    <property type="molecule type" value="Genomic_DNA"/>
</dbReference>
<sequence length="392" mass="43102">MLARGKHSPSMSSLTTAKGDSAQPPILPKTSFSQKRNHSVFTQRRRTAFNNLVCHRGFSTTDEEQTYSYSQLLTMATARQLKGDVPEAIVLASKALLILREKQLADADDGSGGGEEAAAVVEEELADALLFLGKLLQLAGNFADASRSFEEARWIFHACCQKRHDQEMPTQNPSKKRPNPIVIGIRKKECSALSHLAFAQSQLGQSPPPPGRTSSEETNDNSDRHEQLLCLAEANYKEALEGLEEVVGWEDGMTNHTAHELAMLYKQTGRYERGIARLTRTKEKLAEVWGPGDPKVVQLNGELAEMHRLLSSSSSSSEREGVISEEKVVALLEDALEVLPPNSPEARRIFVRLEELKEERELAAADPGDRSQTSSRGGVTVTRTKGSDSAKQ</sequence>
<feature type="compositionally biased region" description="Basic and acidic residues" evidence="1">
    <location>
        <begin position="360"/>
        <end position="369"/>
    </location>
</feature>
<evidence type="ECO:0000256" key="1">
    <source>
        <dbReference type="SAM" id="MobiDB-lite"/>
    </source>
</evidence>
<dbReference type="AlphaFoldDB" id="A0A448ZRZ4"/>
<keyword evidence="3" id="KW-1185">Reference proteome</keyword>
<accession>A0A448ZRZ4</accession>
<protein>
    <submittedName>
        <fullName evidence="2">Uncharacterized protein</fullName>
    </submittedName>
</protein>
<evidence type="ECO:0000313" key="3">
    <source>
        <dbReference type="Proteomes" id="UP000291116"/>
    </source>
</evidence>
<proteinExistence type="predicted"/>
<evidence type="ECO:0000313" key="2">
    <source>
        <dbReference type="EMBL" id="VEU44812.1"/>
    </source>
</evidence>
<reference evidence="2 3" key="1">
    <citation type="submission" date="2019-01" db="EMBL/GenBank/DDBJ databases">
        <authorList>
            <person name="Ferrante I. M."/>
        </authorList>
    </citation>
    <scope>NUCLEOTIDE SEQUENCE [LARGE SCALE GENOMIC DNA]</scope>
    <source>
        <strain evidence="2 3">B856</strain>
    </source>
</reference>
<name>A0A448ZRZ4_9STRA</name>
<feature type="compositionally biased region" description="Polar residues" evidence="1">
    <location>
        <begin position="9"/>
        <end position="18"/>
    </location>
</feature>
<feature type="region of interest" description="Disordered" evidence="1">
    <location>
        <begin position="360"/>
        <end position="392"/>
    </location>
</feature>
<organism evidence="2 3">
    <name type="scientific">Pseudo-nitzschia multistriata</name>
    <dbReference type="NCBI Taxonomy" id="183589"/>
    <lineage>
        <taxon>Eukaryota</taxon>
        <taxon>Sar</taxon>
        <taxon>Stramenopiles</taxon>
        <taxon>Ochrophyta</taxon>
        <taxon>Bacillariophyta</taxon>
        <taxon>Bacillariophyceae</taxon>
        <taxon>Bacillariophycidae</taxon>
        <taxon>Bacillariales</taxon>
        <taxon>Bacillariaceae</taxon>
        <taxon>Pseudo-nitzschia</taxon>
    </lineage>
</organism>
<gene>
    <name evidence="2" type="ORF">PSNMU_V1.4_AUG-EV-PASAV3_0119470</name>
</gene>
<dbReference type="SUPFAM" id="SSF48452">
    <property type="entry name" value="TPR-like"/>
    <property type="match status" value="1"/>
</dbReference>
<feature type="region of interest" description="Disordered" evidence="1">
    <location>
        <begin position="201"/>
        <end position="223"/>
    </location>
</feature>
<feature type="compositionally biased region" description="Polar residues" evidence="1">
    <location>
        <begin position="370"/>
        <end position="384"/>
    </location>
</feature>
<dbReference type="Gene3D" id="1.25.40.10">
    <property type="entry name" value="Tetratricopeptide repeat domain"/>
    <property type="match status" value="1"/>
</dbReference>